<evidence type="ECO:0008006" key="3">
    <source>
        <dbReference type="Google" id="ProtNLM"/>
    </source>
</evidence>
<organism evidence="1 2">
    <name type="scientific">Actinoplanes utahensis</name>
    <dbReference type="NCBI Taxonomy" id="1869"/>
    <lineage>
        <taxon>Bacteria</taxon>
        <taxon>Bacillati</taxon>
        <taxon>Actinomycetota</taxon>
        <taxon>Actinomycetes</taxon>
        <taxon>Micromonosporales</taxon>
        <taxon>Micromonosporaceae</taxon>
        <taxon>Actinoplanes</taxon>
    </lineage>
</organism>
<gene>
    <name evidence="1" type="ORF">MB27_14020</name>
</gene>
<accession>A0A0A6X9Z7</accession>
<keyword evidence="2" id="KW-1185">Reference proteome</keyword>
<reference evidence="1 2" key="1">
    <citation type="submission" date="2014-10" db="EMBL/GenBank/DDBJ databases">
        <title>Draft genome sequence of Actinoplanes utahensis NRRL 12052.</title>
        <authorList>
            <person name="Velasco-Bucheli B."/>
            <person name="del Cerro C."/>
            <person name="Hormigo D."/>
            <person name="Garcia J.L."/>
            <person name="Acebal C."/>
            <person name="Arroyo M."/>
            <person name="de la Mata I."/>
        </authorList>
    </citation>
    <scope>NUCLEOTIDE SEQUENCE [LARGE SCALE GENOMIC DNA]</scope>
    <source>
        <strain evidence="1 2">NRRL 12052</strain>
    </source>
</reference>
<sequence length="350" mass="39005">MLIGTTFSQAEISHWQNRLTKNDIFRIFPNSDGLPPAWTDKRYQYCRAVGAIPFISTKIDGDPERLRQLRTLLLTMEPWVRQLYLTDRHEPEDDTLPNGDTLTAARYKENFNALLAMVNKLPPPIRSRIRCGPVMTKQWTENKAGRGYHQWDPGTGDFYGVDAYVNSWAPGNAGTVFTEFPHAATWLGKIKAYRFGPSDTRPRILAELGAIQPAWDRDGSARAAFLRDVHDEVSGWNPGTTGWSFLGWIWWNTEGTSGAPVTGIGRRRWFQLDRRHNAKPLTRDGRTIDPMGGYDEVPTNQALTTYNTLARQPGRHRAADSGNPPGTDPGTAMIGVAAMPGTADVAVSPA</sequence>
<evidence type="ECO:0000313" key="2">
    <source>
        <dbReference type="Proteomes" id="UP000054537"/>
    </source>
</evidence>
<dbReference type="AlphaFoldDB" id="A0A0A6X9Z7"/>
<dbReference type="Proteomes" id="UP000054537">
    <property type="component" value="Unassembled WGS sequence"/>
</dbReference>
<comment type="caution">
    <text evidence="1">The sequence shown here is derived from an EMBL/GenBank/DDBJ whole genome shotgun (WGS) entry which is preliminary data.</text>
</comment>
<evidence type="ECO:0000313" key="1">
    <source>
        <dbReference type="EMBL" id="KHD76922.1"/>
    </source>
</evidence>
<name>A0A0A6X9Z7_ACTUT</name>
<dbReference type="SUPFAM" id="SSF51445">
    <property type="entry name" value="(Trans)glycosidases"/>
    <property type="match status" value="1"/>
</dbReference>
<dbReference type="EMBL" id="JRTT01000014">
    <property type="protein sequence ID" value="KHD76922.1"/>
    <property type="molecule type" value="Genomic_DNA"/>
</dbReference>
<dbReference type="InterPro" id="IPR017853">
    <property type="entry name" value="GH"/>
</dbReference>
<proteinExistence type="predicted"/>
<protein>
    <recommendedName>
        <fullName evidence="3">GH26 domain-containing protein</fullName>
    </recommendedName>
</protein>